<comment type="caution">
    <text evidence="2">The sequence shown here is derived from an EMBL/GenBank/DDBJ whole genome shotgun (WGS) entry which is preliminary data.</text>
</comment>
<proteinExistence type="predicted"/>
<keyword evidence="1" id="KW-0732">Signal</keyword>
<sequence>MPTSYNLSFATISLLTLSLFSSTHAGQQNELMAKQPDGLSSEDIQTIVDHERRGMMKECLSLRENVRPGVNMSSDLKRMLAYCDQLEREMRR</sequence>
<organism evidence="2 3">
    <name type="scientific">Paracraurococcus lichenis</name>
    <dbReference type="NCBI Taxonomy" id="3064888"/>
    <lineage>
        <taxon>Bacteria</taxon>
        <taxon>Pseudomonadati</taxon>
        <taxon>Pseudomonadota</taxon>
        <taxon>Alphaproteobacteria</taxon>
        <taxon>Acetobacterales</taxon>
        <taxon>Roseomonadaceae</taxon>
        <taxon>Paracraurococcus</taxon>
    </lineage>
</organism>
<accession>A0ABT9EEF5</accession>
<feature type="signal peptide" evidence="1">
    <location>
        <begin position="1"/>
        <end position="25"/>
    </location>
</feature>
<evidence type="ECO:0000313" key="3">
    <source>
        <dbReference type="Proteomes" id="UP001243009"/>
    </source>
</evidence>
<keyword evidence="3" id="KW-1185">Reference proteome</keyword>
<protein>
    <submittedName>
        <fullName evidence="2">Uncharacterized protein</fullName>
    </submittedName>
</protein>
<dbReference type="Proteomes" id="UP001243009">
    <property type="component" value="Unassembled WGS sequence"/>
</dbReference>
<reference evidence="2 3" key="1">
    <citation type="submission" date="2023-08" db="EMBL/GenBank/DDBJ databases">
        <title>The draft genome sequence of Paracraurococcus sp. LOR1-02.</title>
        <authorList>
            <person name="Kingkaew E."/>
            <person name="Tanasupawat S."/>
        </authorList>
    </citation>
    <scope>NUCLEOTIDE SEQUENCE [LARGE SCALE GENOMIC DNA]</scope>
    <source>
        <strain evidence="2 3">LOR1-02</strain>
    </source>
</reference>
<evidence type="ECO:0000256" key="1">
    <source>
        <dbReference type="SAM" id="SignalP"/>
    </source>
</evidence>
<gene>
    <name evidence="2" type="ORF">Q7A36_38545</name>
</gene>
<name>A0ABT9EEF5_9PROT</name>
<feature type="chain" id="PRO_5045881051" evidence="1">
    <location>
        <begin position="26"/>
        <end position="92"/>
    </location>
</feature>
<dbReference type="RefSeq" id="WP_305109090.1">
    <property type="nucleotide sequence ID" value="NZ_JAUTWS010000196.1"/>
</dbReference>
<evidence type="ECO:0000313" key="2">
    <source>
        <dbReference type="EMBL" id="MDO9714255.1"/>
    </source>
</evidence>
<dbReference type="EMBL" id="JAUTWS010000196">
    <property type="protein sequence ID" value="MDO9714255.1"/>
    <property type="molecule type" value="Genomic_DNA"/>
</dbReference>